<dbReference type="EMBL" id="MHCU01000064">
    <property type="protein sequence ID" value="OGY26654.1"/>
    <property type="molecule type" value="Genomic_DNA"/>
</dbReference>
<gene>
    <name evidence="1" type="ORF">A2Z42_00285</name>
</gene>
<protein>
    <submittedName>
        <fullName evidence="1">Uncharacterized protein</fullName>
    </submittedName>
</protein>
<proteinExistence type="predicted"/>
<comment type="caution">
    <text evidence="1">The sequence shown here is derived from an EMBL/GenBank/DDBJ whole genome shotgun (WGS) entry which is preliminary data.</text>
</comment>
<evidence type="ECO:0000313" key="2">
    <source>
        <dbReference type="Proteomes" id="UP000176645"/>
    </source>
</evidence>
<name>A0A1G1WG84_9BACT</name>
<dbReference type="Proteomes" id="UP000176645">
    <property type="component" value="Unassembled WGS sequence"/>
</dbReference>
<reference evidence="1 2" key="1">
    <citation type="journal article" date="2016" name="Nat. Commun.">
        <title>Thousands of microbial genomes shed light on interconnected biogeochemical processes in an aquifer system.</title>
        <authorList>
            <person name="Anantharaman K."/>
            <person name="Brown C.T."/>
            <person name="Hug L.A."/>
            <person name="Sharon I."/>
            <person name="Castelle C.J."/>
            <person name="Probst A.J."/>
            <person name="Thomas B.C."/>
            <person name="Singh A."/>
            <person name="Wilkins M.J."/>
            <person name="Karaoz U."/>
            <person name="Brodie E.L."/>
            <person name="Williams K.H."/>
            <person name="Hubbard S.S."/>
            <person name="Banfield J.F."/>
        </authorList>
    </citation>
    <scope>NUCLEOTIDE SEQUENCE [LARGE SCALE GENOMIC DNA]</scope>
</reference>
<accession>A0A1G1WG84</accession>
<evidence type="ECO:0000313" key="1">
    <source>
        <dbReference type="EMBL" id="OGY26654.1"/>
    </source>
</evidence>
<dbReference type="AlphaFoldDB" id="A0A1G1WG84"/>
<organism evidence="1 2">
    <name type="scientific">Candidatus Woykebacteria bacterium RBG_19FT_COMBO_43_10</name>
    <dbReference type="NCBI Taxonomy" id="1802598"/>
    <lineage>
        <taxon>Bacteria</taxon>
        <taxon>Candidatus Woykeibacteriota</taxon>
    </lineage>
</organism>
<sequence>MENRVTQLLIILFIFLSILAAALAIRNQFIESDLQDRRISYQLQIQTLDRELEARAAEKEVLRQPKQAGSSTSDDATAIKIAVSKKLGKAESELGIQISKQTSKHAKGFINAKDDTGGGYWLATKTDSGWIIVYDGQATPNCSQVDSYEFPTDMVPECIDDTGNAVER</sequence>